<evidence type="ECO:0000313" key="1">
    <source>
        <dbReference type="EMBL" id="EJF82695.1"/>
    </source>
</evidence>
<dbReference type="AlphaFoldDB" id="J1JF24"/>
<dbReference type="EMBL" id="AILX01000036">
    <property type="protein sequence ID" value="EJF82695.1"/>
    <property type="molecule type" value="Genomic_DNA"/>
</dbReference>
<organism evidence="1 2">
    <name type="scientific">Cardidatus Bartonella washoeensis 085-0475</name>
    <dbReference type="NCBI Taxonomy" id="1094564"/>
    <lineage>
        <taxon>Bacteria</taxon>
        <taxon>Pseudomonadati</taxon>
        <taxon>Pseudomonadota</taxon>
        <taxon>Alphaproteobacteria</taxon>
        <taxon>Hyphomicrobiales</taxon>
        <taxon>Bartonellaceae</taxon>
        <taxon>Bartonella</taxon>
    </lineage>
</organism>
<feature type="non-terminal residue" evidence="1">
    <location>
        <position position="58"/>
    </location>
</feature>
<reference evidence="1 2" key="1">
    <citation type="submission" date="2012-03" db="EMBL/GenBank/DDBJ databases">
        <title>The Genome Sequence of Bartonella washoensis 085-0475.</title>
        <authorList>
            <consortium name="The Broad Institute Genome Sequencing Platform"/>
            <consortium name="The Broad Institute Genome Sequencing Center for Infectious Disease"/>
            <person name="Feldgarden M."/>
            <person name="Kirby J."/>
            <person name="Kosoy M."/>
            <person name="Birtles R."/>
            <person name="Probert W.S."/>
            <person name="Chiaraviglio L."/>
            <person name="Young S.K."/>
            <person name="Zeng Q."/>
            <person name="Gargeya S."/>
            <person name="Fitzgerald M."/>
            <person name="Haas B."/>
            <person name="Abouelleil A."/>
            <person name="Alvarado L."/>
            <person name="Arachchi H.M."/>
            <person name="Berlin A."/>
            <person name="Chapman S.B."/>
            <person name="Gearin G."/>
            <person name="Goldberg J."/>
            <person name="Griggs A."/>
            <person name="Gujja S."/>
            <person name="Hansen M."/>
            <person name="Heiman D."/>
            <person name="Howarth C."/>
            <person name="Larimer J."/>
            <person name="Lui A."/>
            <person name="MacDonald P.J.P."/>
            <person name="McCowen C."/>
            <person name="Montmayeur A."/>
            <person name="Murphy C."/>
            <person name="Neiman D."/>
            <person name="Pearson M."/>
            <person name="Priest M."/>
            <person name="Roberts A."/>
            <person name="Saif S."/>
            <person name="Shea T."/>
            <person name="Sisk P."/>
            <person name="Stolte C."/>
            <person name="Sykes S."/>
            <person name="Wortman J."/>
            <person name="Nusbaum C."/>
            <person name="Birren B."/>
        </authorList>
    </citation>
    <scope>NUCLEOTIDE SEQUENCE [LARGE SCALE GENOMIC DNA]</scope>
    <source>
        <strain evidence="1 2">085-0475</strain>
    </source>
</reference>
<protein>
    <submittedName>
        <fullName evidence="1">Uncharacterized protein</fullName>
    </submittedName>
</protein>
<name>J1JF24_9HYPH</name>
<gene>
    <name evidence="1" type="ORF">MCW_01600</name>
</gene>
<proteinExistence type="predicted"/>
<sequence length="58" mass="6528">MHPRETIRESFVALIKAAKTAAGDNVFNMRDFNFSVEKMPAINISTQSETIEDGYDYG</sequence>
<dbReference type="HOGENOM" id="CLU_201445_0_0_5"/>
<dbReference type="Proteomes" id="UP000002646">
    <property type="component" value="Unassembled WGS sequence"/>
</dbReference>
<evidence type="ECO:0000313" key="2">
    <source>
        <dbReference type="Proteomes" id="UP000002646"/>
    </source>
</evidence>
<comment type="caution">
    <text evidence="1">The sequence shown here is derived from an EMBL/GenBank/DDBJ whole genome shotgun (WGS) entry which is preliminary data.</text>
</comment>
<accession>J1JF24</accession>